<dbReference type="PANTHER" id="PTHR32114">
    <property type="entry name" value="ABC TRANSPORTER ABCH.3"/>
    <property type="match status" value="1"/>
</dbReference>
<evidence type="ECO:0000256" key="1">
    <source>
        <dbReference type="SAM" id="Coils"/>
    </source>
</evidence>
<organism evidence="3">
    <name type="scientific">Heliothis virescens ascovirus 3j</name>
    <dbReference type="NCBI Taxonomy" id="1561067"/>
    <lineage>
        <taxon>Viruses</taxon>
        <taxon>Varidnaviria</taxon>
        <taxon>Bamfordvirae</taxon>
        <taxon>Nucleocytoviricota</taxon>
        <taxon>Megaviricetes</taxon>
        <taxon>Pimascovirales</taxon>
        <taxon>Pimascovirales incertae sedis</taxon>
        <taxon>Ascoviridae</taxon>
        <taxon>Ascovirus</taxon>
    </lineage>
</organism>
<feature type="domain" description="Rad50/SbcC-type AAA" evidence="2">
    <location>
        <begin position="2"/>
        <end position="186"/>
    </location>
</feature>
<feature type="coiled-coil region" evidence="1">
    <location>
        <begin position="616"/>
        <end position="677"/>
    </location>
</feature>
<accession>A0A2Z5V6Z4</accession>
<dbReference type="InterPro" id="IPR027417">
    <property type="entry name" value="P-loop_NTPase"/>
</dbReference>
<dbReference type="Gene3D" id="3.40.50.300">
    <property type="entry name" value="P-loop containing nucleotide triphosphate hydrolases"/>
    <property type="match status" value="2"/>
</dbReference>
<dbReference type="PANTHER" id="PTHR32114:SF2">
    <property type="entry name" value="ABC TRANSPORTER ABCH.3"/>
    <property type="match status" value="1"/>
</dbReference>
<dbReference type="SUPFAM" id="SSF52540">
    <property type="entry name" value="P-loop containing nucleoside triphosphate hydrolases"/>
    <property type="match status" value="1"/>
</dbReference>
<name>A0A2Z5V6Z4_9VIRU</name>
<evidence type="ECO:0000259" key="2">
    <source>
        <dbReference type="Pfam" id="PF13476"/>
    </source>
</evidence>
<reference evidence="3" key="1">
    <citation type="submission" date="2017-10" db="EMBL/GenBank/DDBJ databases">
        <title>Ascovirus isolated from Spodoptera litura (Noctuidae: Lepidoptera) transmitted by generalist endoparasitoid Meteorus pulchricornis (Braconidae: Hymenoptera).</title>
        <authorList>
            <person name="Arai E."/>
            <person name="Ishii K."/>
            <person name="Ishii H."/>
            <person name="Kunimi Y."/>
            <person name="Inoue M.N."/>
            <person name="Makiyama N."/>
            <person name="Sagawa S."/>
            <person name="Nakai M."/>
        </authorList>
    </citation>
    <scope>NUCLEOTIDE SEQUENCE [LARGE SCALE GENOMIC DNA]</scope>
    <source>
        <strain evidence="3">ENT01</strain>
    </source>
</reference>
<sequence length="885" mass="100222">MKLVLENFRIFGTRTEINFADTGVTLLSAPSGTGKTTILDAIEFVLYNSTCHTAAGNYENPKTKTTSVTLEHAGIRVKRTRRPNTVSCTFIETGTHLQEQECEQVLRRIFGFKLSDPLRDVISKMSGCDEYDVYVKGVRDYGKIQRAELQRLGGEIEGYDKILKQLPDVPRPSRENTTPRPVAIDVRTVSAHTKKLEDLYRSTRDGLSLMNFKKCALQQELHSATTIRDEERTTLMQITSTDEHVSEQLLTELTQQLASLETDHSESKFKLNDHLNSIENAWTNITGLRQQIDVATHKRTMARDDLYNLGIRPDRSHGSQSGDDSYNECDINYTEEQITKLRSAISNLNSTIAQCDRQLSQIPNECLKNIRMPNGDYDAHFNYSNYECALKEYEDSEKGLRGRLQYVKASLHSAKTQLDTAKQNFTCANLPHVKYDRDTIKQLAEDCLRNAAQVCVDQTVNEISCQDVRAPKLELTTSLIHDTVTVLKRVVNGDANNDNLVVELHEAYARYDKLDIEFASITSALIEERERIDTIRLLITAYAALCRRDASYIELAVANHALHQLPDPNIMRRVYDARQTIRSSDDTLRESSCRLKAYLRKRDEVYSLCAFEQARLDSLNVKHSTLLTELAILEERQNILSNIDSTTKRIESLSKDIKQLDDEIVRVMEVASEQEKRYKSSVLEMERATVVANEIHDWDMNEVAMNAYKNHMASRERIHNELNRLQYKMRSVTFNLQGVSALLALINDAKLTSVRQTVNTVNALMATMLAEMFQDGYISAYVTECTTSKDGKMLLGVTVNGNDCKFESLSTGEAARVNLALKVAMFRVCSKQAPLCLDECFSNLDADAAKCSLDVVKSVLNTTKQPMIVTVHQCDDGMFDHVVRL</sequence>
<dbReference type="Proteomes" id="UP000317522">
    <property type="component" value="Segment"/>
</dbReference>
<dbReference type="EMBL" id="LC332918">
    <property type="protein sequence ID" value="BBB16599.1"/>
    <property type="molecule type" value="Genomic_DNA"/>
</dbReference>
<dbReference type="Pfam" id="PF13476">
    <property type="entry name" value="AAA_23"/>
    <property type="match status" value="1"/>
</dbReference>
<evidence type="ECO:0000313" key="3">
    <source>
        <dbReference type="EMBL" id="BBB16599.1"/>
    </source>
</evidence>
<keyword evidence="1" id="KW-0175">Coiled coil</keyword>
<proteinExistence type="predicted"/>
<protein>
    <submittedName>
        <fullName evidence="3">ATPase</fullName>
    </submittedName>
</protein>
<dbReference type="GO" id="GO:0006302">
    <property type="term" value="P:double-strand break repair"/>
    <property type="evidence" value="ECO:0007669"/>
    <property type="project" value="InterPro"/>
</dbReference>
<dbReference type="GO" id="GO:0016887">
    <property type="term" value="F:ATP hydrolysis activity"/>
    <property type="evidence" value="ECO:0007669"/>
    <property type="project" value="InterPro"/>
</dbReference>
<dbReference type="InterPro" id="IPR038729">
    <property type="entry name" value="Rad50/SbcC_AAA"/>
</dbReference>